<dbReference type="Gene3D" id="3.60.140.10">
    <property type="entry name" value="CNF1/YfiH-like putative cysteine hydrolases"/>
    <property type="match status" value="1"/>
</dbReference>
<keyword evidence="7" id="KW-0862">Zinc</keyword>
<dbReference type="InterPro" id="IPR038371">
    <property type="entry name" value="Cu_polyphenol_OxRdtase_sf"/>
</dbReference>
<evidence type="ECO:0000256" key="7">
    <source>
        <dbReference type="ARBA" id="ARBA00022833"/>
    </source>
</evidence>
<comment type="catalytic activity">
    <reaction evidence="11">
        <text>S-methyl-5'-thioadenosine + phosphate = 5-(methylsulfanyl)-alpha-D-ribose 1-phosphate + adenine</text>
        <dbReference type="Rhea" id="RHEA:11852"/>
        <dbReference type="ChEBI" id="CHEBI:16708"/>
        <dbReference type="ChEBI" id="CHEBI:17509"/>
        <dbReference type="ChEBI" id="CHEBI:43474"/>
        <dbReference type="ChEBI" id="CHEBI:58533"/>
        <dbReference type="EC" id="2.4.2.28"/>
    </reaction>
    <physiologicalReaction direction="left-to-right" evidence="11">
        <dbReference type="Rhea" id="RHEA:11853"/>
    </physiologicalReaction>
</comment>
<keyword evidence="6" id="KW-0378">Hydrolase</keyword>
<dbReference type="PANTHER" id="PTHR30616:SF2">
    <property type="entry name" value="PURINE NUCLEOSIDE PHOSPHORYLASE LACC1"/>
    <property type="match status" value="1"/>
</dbReference>
<name>A0AAU8ERJ2_9MICC</name>
<protein>
    <submittedName>
        <fullName evidence="12">Polyphenol oxidase family protein</fullName>
    </submittedName>
</protein>
<dbReference type="RefSeq" id="WP_353711864.1">
    <property type="nucleotide sequence ID" value="NZ_CP159279.1"/>
</dbReference>
<dbReference type="InterPro" id="IPR011324">
    <property type="entry name" value="Cytotoxic_necrot_fac-like_cat"/>
</dbReference>
<evidence type="ECO:0000313" key="12">
    <source>
        <dbReference type="EMBL" id="XCH11559.1"/>
    </source>
</evidence>
<evidence type="ECO:0000256" key="1">
    <source>
        <dbReference type="ARBA" id="ARBA00000553"/>
    </source>
</evidence>
<accession>A0AAU8ERJ2</accession>
<comment type="function">
    <text evidence="2">Purine nucleoside enzyme that catalyzes the phosphorolysis of adenosine and inosine nucleosides, yielding D-ribose 1-phosphate and the respective free bases, adenine and hypoxanthine. Also catalyzes the phosphorolysis of S-methyl-5'-thioadenosine into adenine and S-methyl-5-thio-alpha-D-ribose 1-phosphate. Also has adenosine deaminase activity.</text>
</comment>
<evidence type="ECO:0000256" key="9">
    <source>
        <dbReference type="ARBA" id="ARBA00047989"/>
    </source>
</evidence>
<evidence type="ECO:0000256" key="5">
    <source>
        <dbReference type="ARBA" id="ARBA00022723"/>
    </source>
</evidence>
<keyword evidence="8" id="KW-0186">Copper</keyword>
<proteinExistence type="inferred from homology"/>
<gene>
    <name evidence="12" type="ORF">ABRP34_00580</name>
</gene>
<evidence type="ECO:0000256" key="10">
    <source>
        <dbReference type="ARBA" id="ARBA00048968"/>
    </source>
</evidence>
<evidence type="ECO:0000256" key="2">
    <source>
        <dbReference type="ARBA" id="ARBA00003215"/>
    </source>
</evidence>
<evidence type="ECO:0000256" key="11">
    <source>
        <dbReference type="ARBA" id="ARBA00049893"/>
    </source>
</evidence>
<comment type="similarity">
    <text evidence="3">Belongs to the purine nucleoside phosphorylase YfiH/LACC1 family.</text>
</comment>
<dbReference type="GO" id="GO:0005507">
    <property type="term" value="F:copper ion binding"/>
    <property type="evidence" value="ECO:0007669"/>
    <property type="project" value="TreeGrafter"/>
</dbReference>
<dbReference type="GO" id="GO:0016787">
    <property type="term" value="F:hydrolase activity"/>
    <property type="evidence" value="ECO:0007669"/>
    <property type="project" value="UniProtKB-KW"/>
</dbReference>
<evidence type="ECO:0000256" key="4">
    <source>
        <dbReference type="ARBA" id="ARBA00022679"/>
    </source>
</evidence>
<dbReference type="GO" id="GO:0017061">
    <property type="term" value="F:S-methyl-5-thioadenosine phosphorylase activity"/>
    <property type="evidence" value="ECO:0007669"/>
    <property type="project" value="UniProtKB-EC"/>
</dbReference>
<evidence type="ECO:0000256" key="6">
    <source>
        <dbReference type="ARBA" id="ARBA00022801"/>
    </source>
</evidence>
<dbReference type="Pfam" id="PF02578">
    <property type="entry name" value="Cu-oxidase_4"/>
    <property type="match status" value="1"/>
</dbReference>
<dbReference type="CDD" id="cd16833">
    <property type="entry name" value="YfiH"/>
    <property type="match status" value="1"/>
</dbReference>
<comment type="catalytic activity">
    <reaction evidence="10">
        <text>adenosine + phosphate = alpha-D-ribose 1-phosphate + adenine</text>
        <dbReference type="Rhea" id="RHEA:27642"/>
        <dbReference type="ChEBI" id="CHEBI:16335"/>
        <dbReference type="ChEBI" id="CHEBI:16708"/>
        <dbReference type="ChEBI" id="CHEBI:43474"/>
        <dbReference type="ChEBI" id="CHEBI:57720"/>
        <dbReference type="EC" id="2.4.2.1"/>
    </reaction>
    <physiologicalReaction direction="left-to-right" evidence="10">
        <dbReference type="Rhea" id="RHEA:27643"/>
    </physiologicalReaction>
</comment>
<keyword evidence="4" id="KW-0808">Transferase</keyword>
<evidence type="ECO:0000256" key="8">
    <source>
        <dbReference type="ARBA" id="ARBA00023008"/>
    </source>
</evidence>
<evidence type="ECO:0000256" key="3">
    <source>
        <dbReference type="ARBA" id="ARBA00007353"/>
    </source>
</evidence>
<sequence>MFLWRAEVQPGVSVAFTDTNAGNLALHVGDDAAAVLRRRAQLEHAAGVAPRTFQYMNQVHGNEVSLVVESRTAAESGTVAESGAAAESGTVAESGAAAESGACVPQAPTADALVSLGGPLAVMVADCIPLVLVGAGASGPVLAAVHAGRPGLFSGVIPAAVEQMRASGAEDIRAWLGPSVCGNCYEVPAELRDEVAALLPATWSTTTWGTPALDLPGGAASQLDALGVPIEYRGPCTLENESLFSYRRDSRSGRFAGLVWTHD</sequence>
<comment type="catalytic activity">
    <reaction evidence="1">
        <text>inosine + phosphate = alpha-D-ribose 1-phosphate + hypoxanthine</text>
        <dbReference type="Rhea" id="RHEA:27646"/>
        <dbReference type="ChEBI" id="CHEBI:17368"/>
        <dbReference type="ChEBI" id="CHEBI:17596"/>
        <dbReference type="ChEBI" id="CHEBI:43474"/>
        <dbReference type="ChEBI" id="CHEBI:57720"/>
        <dbReference type="EC" id="2.4.2.1"/>
    </reaction>
    <physiologicalReaction direction="left-to-right" evidence="1">
        <dbReference type="Rhea" id="RHEA:27647"/>
    </physiologicalReaction>
</comment>
<dbReference type="EMBL" id="CP159279">
    <property type="protein sequence ID" value="XCH11559.1"/>
    <property type="molecule type" value="Genomic_DNA"/>
</dbReference>
<dbReference type="PANTHER" id="PTHR30616">
    <property type="entry name" value="UNCHARACTERIZED PROTEIN YFIH"/>
    <property type="match status" value="1"/>
</dbReference>
<keyword evidence="5" id="KW-0479">Metal-binding</keyword>
<dbReference type="SUPFAM" id="SSF64438">
    <property type="entry name" value="CNF1/YfiH-like putative cysteine hydrolases"/>
    <property type="match status" value="1"/>
</dbReference>
<organism evidence="12">
    <name type="scientific">Arthrobacter sp. K5</name>
    <dbReference type="NCBI Taxonomy" id="2839623"/>
    <lineage>
        <taxon>Bacteria</taxon>
        <taxon>Bacillati</taxon>
        <taxon>Actinomycetota</taxon>
        <taxon>Actinomycetes</taxon>
        <taxon>Micrococcales</taxon>
        <taxon>Micrococcaceae</taxon>
        <taxon>Arthrobacter</taxon>
    </lineage>
</organism>
<dbReference type="AlphaFoldDB" id="A0AAU8ERJ2"/>
<reference evidence="12" key="1">
    <citation type="submission" date="2024-06" db="EMBL/GenBank/DDBJ databases">
        <title>Biodegradation of dimethachlon by Arthrobacter sp. K5: mechanistic insights and ecological implications.</title>
        <authorList>
            <person name="Hu S."/>
            <person name="Lu P."/>
        </authorList>
    </citation>
    <scope>NUCLEOTIDE SEQUENCE</scope>
    <source>
        <strain evidence="12">K5</strain>
    </source>
</reference>
<comment type="catalytic activity">
    <reaction evidence="9">
        <text>adenosine + H2O + H(+) = inosine + NH4(+)</text>
        <dbReference type="Rhea" id="RHEA:24408"/>
        <dbReference type="ChEBI" id="CHEBI:15377"/>
        <dbReference type="ChEBI" id="CHEBI:15378"/>
        <dbReference type="ChEBI" id="CHEBI:16335"/>
        <dbReference type="ChEBI" id="CHEBI:17596"/>
        <dbReference type="ChEBI" id="CHEBI:28938"/>
        <dbReference type="EC" id="3.5.4.4"/>
    </reaction>
    <physiologicalReaction direction="left-to-right" evidence="9">
        <dbReference type="Rhea" id="RHEA:24409"/>
    </physiologicalReaction>
</comment>
<dbReference type="InterPro" id="IPR003730">
    <property type="entry name" value="Cu_polyphenol_OxRdtase"/>
</dbReference>